<feature type="compositionally biased region" description="Low complexity" evidence="1">
    <location>
        <begin position="141"/>
        <end position="153"/>
    </location>
</feature>
<feature type="region of interest" description="Disordered" evidence="1">
    <location>
        <begin position="78"/>
        <end position="183"/>
    </location>
</feature>
<evidence type="ECO:0000313" key="4">
    <source>
        <dbReference type="Proteomes" id="UP000182321"/>
    </source>
</evidence>
<proteinExistence type="predicted"/>
<reference evidence="4" key="1">
    <citation type="submission" date="2016-10" db="EMBL/GenBank/DDBJ databases">
        <authorList>
            <person name="Varghese N."/>
        </authorList>
    </citation>
    <scope>NUCLEOTIDE SEQUENCE [LARGE SCALE GENOMIC DNA]</scope>
    <source>
        <strain evidence="4">ACV-9</strain>
    </source>
</reference>
<accession>A0A1H7GXP7</accession>
<feature type="signal peptide" evidence="2">
    <location>
        <begin position="1"/>
        <end position="31"/>
    </location>
</feature>
<evidence type="ECO:0000256" key="1">
    <source>
        <dbReference type="SAM" id="MobiDB-lite"/>
    </source>
</evidence>
<feature type="compositionally biased region" description="Acidic residues" evidence="1">
    <location>
        <begin position="100"/>
        <end position="131"/>
    </location>
</feature>
<keyword evidence="4" id="KW-1185">Reference proteome</keyword>
<dbReference type="Proteomes" id="UP000182321">
    <property type="component" value="Unassembled WGS sequence"/>
</dbReference>
<keyword evidence="2" id="KW-0732">Signal</keyword>
<dbReference type="InterPro" id="IPR011050">
    <property type="entry name" value="Pectin_lyase_fold/virulence"/>
</dbReference>
<dbReference type="AlphaFoldDB" id="A0A1H7GXP7"/>
<evidence type="ECO:0000256" key="2">
    <source>
        <dbReference type="SAM" id="SignalP"/>
    </source>
</evidence>
<evidence type="ECO:0008006" key="5">
    <source>
        <dbReference type="Google" id="ProtNLM"/>
    </source>
</evidence>
<evidence type="ECO:0000313" key="3">
    <source>
        <dbReference type="EMBL" id="SEK42923.1"/>
    </source>
</evidence>
<sequence length="644" mass="65756">MRKRLTALMMTAALACGSLIACGSESTTAYASETIYGEVTAVSDTGFTITVGTYENNELTLGEETADITVSDSTTYSMAMAGGGEAPSGDGEAPTKPDDVVTEESTDETTEETTEETTDEETTEDTEDSSDDTAMTEATVEAGAEAPADGEAPSGDKPDGEAPSGDKPEGEAPSGDGEAPADMGNAQAQISFSDIEVGTQVAVTFDADGNVESVEILGGTQSAMGQPGGNMTSAADITYSALYEYNADETVEGESIASTGTDENAILVTDGEVTVKDSTITRTSDDSTGGDNSSFYGVGATLLTTGGTLTVDNVTIDSDAAGGAGVFAYGDGVAYVSNSTITTQQNTSGGIHVAGGGTLYANDNTVETNGESSAAIRSDRGGGTMVVDGGTYTSNGTGSPAVYCTADITISNATLTATGAEAVCIEGLNSLTLTDCDLTGNIPTSEQNDCDWNIILYQSMSGDSEVGNSTFSMTGGSITAKNGGMFYTTNTESTFVLENVDITYADENDFFLKVTGNANQRGWGTSGENGAQCSFTAINQEMEGDIIWDTISTLDMEMTDGSVLTGAFIDDESAAGNGGDGYANLTIDSSSKWIVTGDSVLTSLTNNGTIVDEDGNTVSIVGTDGTVYVEGTSSYTITVSEYAD</sequence>
<name>A0A1H7GXP7_9FIRM</name>
<dbReference type="InterPro" id="IPR012332">
    <property type="entry name" value="Autotransporter_pectin_lyase_C"/>
</dbReference>
<dbReference type="Gene3D" id="2.160.20.20">
    <property type="match status" value="1"/>
</dbReference>
<protein>
    <recommendedName>
        <fullName evidence="5">Right handed beta helix domain-containing protein</fullName>
    </recommendedName>
</protein>
<feature type="chain" id="PRO_5010340108" description="Right handed beta helix domain-containing protein" evidence="2">
    <location>
        <begin position="32"/>
        <end position="644"/>
    </location>
</feature>
<dbReference type="SUPFAM" id="SSF51126">
    <property type="entry name" value="Pectin lyase-like"/>
    <property type="match status" value="1"/>
</dbReference>
<dbReference type="PROSITE" id="PS51257">
    <property type="entry name" value="PROKAR_LIPOPROTEIN"/>
    <property type="match status" value="1"/>
</dbReference>
<feature type="compositionally biased region" description="Basic and acidic residues" evidence="1">
    <location>
        <begin position="154"/>
        <end position="170"/>
    </location>
</feature>
<dbReference type="EMBL" id="FNZX01000005">
    <property type="protein sequence ID" value="SEK42923.1"/>
    <property type="molecule type" value="Genomic_DNA"/>
</dbReference>
<dbReference type="RefSeq" id="WP_074789563.1">
    <property type="nucleotide sequence ID" value="NZ_FNZX01000005.1"/>
</dbReference>
<organism evidence="3 4">
    <name type="scientific">Pseudobutyrivibrio ruminis</name>
    <dbReference type="NCBI Taxonomy" id="46206"/>
    <lineage>
        <taxon>Bacteria</taxon>
        <taxon>Bacillati</taxon>
        <taxon>Bacillota</taxon>
        <taxon>Clostridia</taxon>
        <taxon>Lachnospirales</taxon>
        <taxon>Lachnospiraceae</taxon>
        <taxon>Pseudobutyrivibrio</taxon>
    </lineage>
</organism>
<gene>
    <name evidence="3" type="ORF">SAMN02910377_00843</name>
</gene>